<evidence type="ECO:0008006" key="3">
    <source>
        <dbReference type="Google" id="ProtNLM"/>
    </source>
</evidence>
<evidence type="ECO:0000313" key="2">
    <source>
        <dbReference type="Proteomes" id="UP000749311"/>
    </source>
</evidence>
<organism evidence="1 2">
    <name type="scientific">Brooklawnia cerclae</name>
    <dbReference type="NCBI Taxonomy" id="349934"/>
    <lineage>
        <taxon>Bacteria</taxon>
        <taxon>Bacillati</taxon>
        <taxon>Actinomycetota</taxon>
        <taxon>Actinomycetes</taxon>
        <taxon>Propionibacteriales</taxon>
        <taxon>Propionibacteriaceae</taxon>
        <taxon>Brooklawnia</taxon>
    </lineage>
</organism>
<evidence type="ECO:0000313" key="1">
    <source>
        <dbReference type="EMBL" id="NIH55717.1"/>
    </source>
</evidence>
<accession>A0ABX0SGB9</accession>
<sequence length="112" mass="12273">MSFDKTVPTGQDVASFLDQGTDTTLVALATRHVQLVTDLVRGYTRNRGFDDELGFVAPEIAAVITTATARLVTNPAQNVREQVGDYSVVSTPFLGFTLAEQQALNRWRKRAS</sequence>
<dbReference type="Proteomes" id="UP000749311">
    <property type="component" value="Unassembled WGS sequence"/>
</dbReference>
<dbReference type="EMBL" id="JAAMOZ010000001">
    <property type="protein sequence ID" value="NIH55717.1"/>
    <property type="molecule type" value="Genomic_DNA"/>
</dbReference>
<reference evidence="1 2" key="1">
    <citation type="submission" date="2020-02" db="EMBL/GenBank/DDBJ databases">
        <title>Sequencing the genomes of 1000 actinobacteria strains.</title>
        <authorList>
            <person name="Klenk H.-P."/>
        </authorList>
    </citation>
    <scope>NUCLEOTIDE SEQUENCE [LARGE SCALE GENOMIC DNA]</scope>
    <source>
        <strain evidence="1 2">DSM 19609</strain>
    </source>
</reference>
<protein>
    <recommendedName>
        <fullName evidence="3">Phage gp6-like head-tail connector protein</fullName>
    </recommendedName>
</protein>
<comment type="caution">
    <text evidence="1">The sequence shown here is derived from an EMBL/GenBank/DDBJ whole genome shotgun (WGS) entry which is preliminary data.</text>
</comment>
<name>A0ABX0SGB9_9ACTN</name>
<proteinExistence type="predicted"/>
<keyword evidence="2" id="KW-1185">Reference proteome</keyword>
<dbReference type="RefSeq" id="WP_167164286.1">
    <property type="nucleotide sequence ID" value="NZ_BAAAOO010000017.1"/>
</dbReference>
<gene>
    <name evidence="1" type="ORF">FB473_000362</name>
</gene>